<protein>
    <recommendedName>
        <fullName evidence="3">DDE Tnp4 domain-containing protein</fullName>
    </recommendedName>
</protein>
<accession>A0A2P4X326</accession>
<dbReference type="EMBL" id="NCKW01016976">
    <property type="protein sequence ID" value="POM59946.1"/>
    <property type="molecule type" value="Genomic_DNA"/>
</dbReference>
<reference evidence="4 5" key="1">
    <citation type="journal article" date="2017" name="Genome Biol. Evol.">
        <title>Phytophthora megakarya and P. palmivora, closely related causal agents of cacao black pod rot, underwent increases in genome sizes and gene numbers by different mechanisms.</title>
        <authorList>
            <person name="Ali S.S."/>
            <person name="Shao J."/>
            <person name="Lary D.J."/>
            <person name="Kronmiller B."/>
            <person name="Shen D."/>
            <person name="Strem M.D."/>
            <person name="Amoako-Attah I."/>
            <person name="Akrofi A.Y."/>
            <person name="Begoude B.A."/>
            <person name="Ten Hoopen G.M."/>
            <person name="Coulibaly K."/>
            <person name="Kebe B.I."/>
            <person name="Melnick R.L."/>
            <person name="Guiltinan M.J."/>
            <person name="Tyler B.M."/>
            <person name="Meinhardt L.W."/>
            <person name="Bailey B.A."/>
        </authorList>
    </citation>
    <scope>NUCLEOTIDE SEQUENCE [LARGE SCALE GENOMIC DNA]</scope>
    <source>
        <strain evidence="5">sbr112.9</strain>
    </source>
</reference>
<evidence type="ECO:0000313" key="5">
    <source>
        <dbReference type="Proteomes" id="UP000237271"/>
    </source>
</evidence>
<dbReference type="OrthoDB" id="124867at2759"/>
<gene>
    <name evidence="4" type="ORF">PHPALM_31255</name>
</gene>
<proteinExistence type="predicted"/>
<comment type="cofactor">
    <cofactor evidence="1">
        <name>a divalent metal cation</name>
        <dbReference type="ChEBI" id="CHEBI:60240"/>
    </cofactor>
</comment>
<dbReference type="AlphaFoldDB" id="A0A2P4X326"/>
<dbReference type="InterPro" id="IPR027806">
    <property type="entry name" value="HARBI1_dom"/>
</dbReference>
<evidence type="ECO:0000256" key="1">
    <source>
        <dbReference type="ARBA" id="ARBA00001968"/>
    </source>
</evidence>
<organism evidence="4 5">
    <name type="scientific">Phytophthora palmivora</name>
    <dbReference type="NCBI Taxonomy" id="4796"/>
    <lineage>
        <taxon>Eukaryota</taxon>
        <taxon>Sar</taxon>
        <taxon>Stramenopiles</taxon>
        <taxon>Oomycota</taxon>
        <taxon>Peronosporomycetes</taxon>
        <taxon>Peronosporales</taxon>
        <taxon>Peronosporaceae</taxon>
        <taxon>Phytophthora</taxon>
    </lineage>
</organism>
<dbReference type="GO" id="GO:0046872">
    <property type="term" value="F:metal ion binding"/>
    <property type="evidence" value="ECO:0007669"/>
    <property type="project" value="UniProtKB-KW"/>
</dbReference>
<dbReference type="Pfam" id="PF13359">
    <property type="entry name" value="DDE_Tnp_4"/>
    <property type="match status" value="1"/>
</dbReference>
<evidence type="ECO:0000313" key="4">
    <source>
        <dbReference type="EMBL" id="POM59946.1"/>
    </source>
</evidence>
<name>A0A2P4X326_9STRA</name>
<evidence type="ECO:0000259" key="3">
    <source>
        <dbReference type="Pfam" id="PF13359"/>
    </source>
</evidence>
<comment type="caution">
    <text evidence="4">The sequence shown here is derived from an EMBL/GenBank/DDBJ whole genome shotgun (WGS) entry which is preliminary data.</text>
</comment>
<dbReference type="Proteomes" id="UP000237271">
    <property type="component" value="Unassembled WGS sequence"/>
</dbReference>
<evidence type="ECO:0000256" key="2">
    <source>
        <dbReference type="ARBA" id="ARBA00022723"/>
    </source>
</evidence>
<feature type="domain" description="DDE Tnp4" evidence="3">
    <location>
        <begin position="162"/>
        <end position="267"/>
    </location>
</feature>
<keyword evidence="2" id="KW-0479">Metal-binding</keyword>
<sequence length="274" mass="31606">MEVDEDAALLAVVVITQSTSAKNEKENILTRPRRDIDVMLANSAYGKWFQYNLHFTQASFRLLCNLLRPLRVEPQSPFTVHSFEKQIAVTLYYLSSMGGFRETAQTFGVSKSWALTTINELLKDISNDYRRFTFLPSSQEEWELQQKAFELRGGIPLVCAAVDGTLVELARFEDFYGWYCRKGFPDVNVQAIVDHRLRFLSFDLRPGSWSDKTIWLASDFGQLIDLYLPAGEFIVRDAGYVFSNTLLTPYETNEHELDLTSRQRNYNFFIVGQE</sequence>
<keyword evidence="5" id="KW-1185">Reference proteome</keyword>